<comment type="caution">
    <text evidence="3">The sequence shown here is derived from an EMBL/GenBank/DDBJ whole genome shotgun (WGS) entry which is preliminary data.</text>
</comment>
<dbReference type="EMBL" id="CAJVQB010001625">
    <property type="protein sequence ID" value="CAG8543662.1"/>
    <property type="molecule type" value="Genomic_DNA"/>
</dbReference>
<dbReference type="InterPro" id="IPR019734">
    <property type="entry name" value="TPR_rpt"/>
</dbReference>
<evidence type="ECO:0000313" key="3">
    <source>
        <dbReference type="EMBL" id="CAG8543662.1"/>
    </source>
</evidence>
<keyword evidence="4" id="KW-1185">Reference proteome</keyword>
<accession>A0ABM8W776</accession>
<organism evidence="3 4">
    <name type="scientific">Gigaspora margarita</name>
    <dbReference type="NCBI Taxonomy" id="4874"/>
    <lineage>
        <taxon>Eukaryota</taxon>
        <taxon>Fungi</taxon>
        <taxon>Fungi incertae sedis</taxon>
        <taxon>Mucoromycota</taxon>
        <taxon>Glomeromycotina</taxon>
        <taxon>Glomeromycetes</taxon>
        <taxon>Diversisporales</taxon>
        <taxon>Gigasporaceae</taxon>
        <taxon>Gigaspora</taxon>
    </lineage>
</organism>
<feature type="coiled-coil region" evidence="2">
    <location>
        <begin position="105"/>
        <end position="142"/>
    </location>
</feature>
<dbReference type="PROSITE" id="PS50005">
    <property type="entry name" value="TPR"/>
    <property type="match status" value="1"/>
</dbReference>
<keyword evidence="2" id="KW-0175">Coiled coil</keyword>
<evidence type="ECO:0000256" key="2">
    <source>
        <dbReference type="SAM" id="Coils"/>
    </source>
</evidence>
<proteinExistence type="predicted"/>
<gene>
    <name evidence="3" type="ORF">GMARGA_LOCUS4208</name>
</gene>
<protein>
    <submittedName>
        <fullName evidence="3">15242_t:CDS:1</fullName>
    </submittedName>
</protein>
<dbReference type="Gene3D" id="1.25.40.10">
    <property type="entry name" value="Tetratricopeptide repeat domain"/>
    <property type="match status" value="1"/>
</dbReference>
<evidence type="ECO:0000313" key="4">
    <source>
        <dbReference type="Proteomes" id="UP000789901"/>
    </source>
</evidence>
<name>A0ABM8W776_GIGMA</name>
<dbReference type="SUPFAM" id="SSF48452">
    <property type="entry name" value="TPR-like"/>
    <property type="match status" value="1"/>
</dbReference>
<keyword evidence="1" id="KW-0802">TPR repeat</keyword>
<sequence length="438" mass="51693">MNSTITNVYSNNKCLSKIHAKENCKFGRHNEAILDICYSLKIHVKEYHNLGKHNETLNELLDIYLNNLYLLKICAKEYSKLGKHYEALNDLNRLLDIYPNNLYLLKIHTKEYHKLGRRNEELNNLNRLLDIYLNDKNMLQVQGEVIIDITTELLKILLKTNCNNEEILSIRAQTYTAISKYNKASDDLNRLLKLNSNNRKAFECSFLIDEIDEEHSYNKLKNHFDRKSRGWSDILKEICPNLLLVEAKAYFYNLQFHEGASDIIKIFSQMIYDIQFKKNNDLLLSGILDTQFIENNHKNLKNAYNSKGVWNEINEKIQIEKLTPLLKDFIENYIISQDTEIPTTIDPKDKMLFRTTRSLLNKTPIKKPDIFGTYSNKGYNWKLLYSEISNGSFVDSVQEKTHKKLDRIKLEKFAKDSWDNAYRYYITKCEYLNSEFQN</sequence>
<dbReference type="InterPro" id="IPR011990">
    <property type="entry name" value="TPR-like_helical_dom_sf"/>
</dbReference>
<reference evidence="3 4" key="1">
    <citation type="submission" date="2021-06" db="EMBL/GenBank/DDBJ databases">
        <authorList>
            <person name="Kallberg Y."/>
            <person name="Tangrot J."/>
            <person name="Rosling A."/>
        </authorList>
    </citation>
    <scope>NUCLEOTIDE SEQUENCE [LARGE SCALE GENOMIC DNA]</scope>
    <source>
        <strain evidence="3 4">120-4 pot B 10/14</strain>
    </source>
</reference>
<evidence type="ECO:0000256" key="1">
    <source>
        <dbReference type="PROSITE-ProRule" id="PRU00339"/>
    </source>
</evidence>
<feature type="repeat" description="TPR" evidence="1">
    <location>
        <begin position="165"/>
        <end position="198"/>
    </location>
</feature>
<dbReference type="Proteomes" id="UP000789901">
    <property type="component" value="Unassembled WGS sequence"/>
</dbReference>
<dbReference type="SMART" id="SM00028">
    <property type="entry name" value="TPR"/>
    <property type="match status" value="2"/>
</dbReference>